<keyword evidence="2" id="KW-1185">Reference proteome</keyword>
<comment type="caution">
    <text evidence="1">The sequence shown here is derived from an EMBL/GenBank/DDBJ whole genome shotgun (WGS) entry which is preliminary data.</text>
</comment>
<sequence length="451" mass="49058">MVDQSAPPTDVFTVSSEVFPDFHPMTSQSVASLPAAMLVELQRSLLNHTADGNQSRHEKGRRSLFSPTFLRPTAEIATYNGLTQRRLATRSLKETPSYVVLESLALGVGVIPVWERETDMFGMADFAPLNQSQTPSASGANEIETMLKEEINKRHNGNFSAGYVPIFESTLHKTGLRGRKALLFYGLVVGLFIVSLANLAVTMMLVGVLRIGYGMESLEFLPGAQLVRFLNNADLGRVILHKGVIGAFKDSDLTITGNAHPVIVRAVEPGRPSRPRSEAASGASLEVGPDRTVVSNVGEFRVRSPTTGRTVFSTKYQGFDLPKGIPNLNVKEAHVSRLTSAKQDSLLISSPYQIMLKGNAGLDMEGQNVTLSAGHNLFLRSVNQSVTLDGRKGIRLSVDKLPISTDPPSGAQFQYKLCVCMPSGRLFRVPVREQGFGCNDVRFPESINPCS</sequence>
<reference evidence="1 2" key="1">
    <citation type="journal article" date="2020" name="Cell">
        <title>Large-Scale Comparative Analyses of Tick Genomes Elucidate Their Genetic Diversity and Vector Capacities.</title>
        <authorList>
            <consortium name="Tick Genome and Microbiome Consortium (TIGMIC)"/>
            <person name="Jia N."/>
            <person name="Wang J."/>
            <person name="Shi W."/>
            <person name="Du L."/>
            <person name="Sun Y."/>
            <person name="Zhan W."/>
            <person name="Jiang J.F."/>
            <person name="Wang Q."/>
            <person name="Zhang B."/>
            <person name="Ji P."/>
            <person name="Bell-Sakyi L."/>
            <person name="Cui X.M."/>
            <person name="Yuan T.T."/>
            <person name="Jiang B.G."/>
            <person name="Yang W.F."/>
            <person name="Lam T.T."/>
            <person name="Chang Q.C."/>
            <person name="Ding S.J."/>
            <person name="Wang X.J."/>
            <person name="Zhu J.G."/>
            <person name="Ruan X.D."/>
            <person name="Zhao L."/>
            <person name="Wei J.T."/>
            <person name="Ye R.Z."/>
            <person name="Que T.C."/>
            <person name="Du C.H."/>
            <person name="Zhou Y.H."/>
            <person name="Cheng J.X."/>
            <person name="Dai P.F."/>
            <person name="Guo W.B."/>
            <person name="Han X.H."/>
            <person name="Huang E.J."/>
            <person name="Li L.F."/>
            <person name="Wei W."/>
            <person name="Gao Y.C."/>
            <person name="Liu J.Z."/>
            <person name="Shao H.Z."/>
            <person name="Wang X."/>
            <person name="Wang C.C."/>
            <person name="Yang T.C."/>
            <person name="Huo Q.B."/>
            <person name="Li W."/>
            <person name="Chen H.Y."/>
            <person name="Chen S.E."/>
            <person name="Zhou L.G."/>
            <person name="Ni X.B."/>
            <person name="Tian J.H."/>
            <person name="Sheng Y."/>
            <person name="Liu T."/>
            <person name="Pan Y.S."/>
            <person name="Xia L.Y."/>
            <person name="Li J."/>
            <person name="Zhao F."/>
            <person name="Cao W.C."/>
        </authorList>
    </citation>
    <scope>NUCLEOTIDE SEQUENCE [LARGE SCALE GENOMIC DNA]</scope>
    <source>
        <strain evidence="1">Iper-2018</strain>
    </source>
</reference>
<protein>
    <submittedName>
        <fullName evidence="1">Uncharacterized protein</fullName>
    </submittedName>
</protein>
<evidence type="ECO:0000313" key="1">
    <source>
        <dbReference type="EMBL" id="KAG0429658.1"/>
    </source>
</evidence>
<name>A0AC60Q724_IXOPE</name>
<dbReference type="Proteomes" id="UP000805193">
    <property type="component" value="Unassembled WGS sequence"/>
</dbReference>
<dbReference type="EMBL" id="JABSTQ010009394">
    <property type="protein sequence ID" value="KAG0429658.1"/>
    <property type="molecule type" value="Genomic_DNA"/>
</dbReference>
<accession>A0AC60Q724</accession>
<gene>
    <name evidence="1" type="ORF">HPB47_023422</name>
</gene>
<proteinExistence type="predicted"/>
<organism evidence="1 2">
    <name type="scientific">Ixodes persulcatus</name>
    <name type="common">Taiga tick</name>
    <dbReference type="NCBI Taxonomy" id="34615"/>
    <lineage>
        <taxon>Eukaryota</taxon>
        <taxon>Metazoa</taxon>
        <taxon>Ecdysozoa</taxon>
        <taxon>Arthropoda</taxon>
        <taxon>Chelicerata</taxon>
        <taxon>Arachnida</taxon>
        <taxon>Acari</taxon>
        <taxon>Parasitiformes</taxon>
        <taxon>Ixodida</taxon>
        <taxon>Ixodoidea</taxon>
        <taxon>Ixodidae</taxon>
        <taxon>Ixodinae</taxon>
        <taxon>Ixodes</taxon>
    </lineage>
</organism>
<evidence type="ECO:0000313" key="2">
    <source>
        <dbReference type="Proteomes" id="UP000805193"/>
    </source>
</evidence>